<dbReference type="EMBL" id="JACWMS010000003">
    <property type="protein sequence ID" value="MBD1321502.1"/>
    <property type="molecule type" value="Genomic_DNA"/>
</dbReference>
<organism evidence="1 2">
    <name type="scientific">Gordonia hankookensis</name>
    <dbReference type="NCBI Taxonomy" id="589403"/>
    <lineage>
        <taxon>Bacteria</taxon>
        <taxon>Bacillati</taxon>
        <taxon>Actinomycetota</taxon>
        <taxon>Actinomycetes</taxon>
        <taxon>Mycobacteriales</taxon>
        <taxon>Gordoniaceae</taxon>
        <taxon>Gordonia</taxon>
    </lineage>
</organism>
<dbReference type="Proteomes" id="UP000602395">
    <property type="component" value="Unassembled WGS sequence"/>
</dbReference>
<dbReference type="Pfam" id="PF02515">
    <property type="entry name" value="CoA_transf_3"/>
    <property type="match status" value="1"/>
</dbReference>
<keyword evidence="1" id="KW-0808">Transferase</keyword>
<name>A0ABR7WFF4_9ACTN</name>
<proteinExistence type="predicted"/>
<dbReference type="RefSeq" id="WP_190268003.1">
    <property type="nucleotide sequence ID" value="NZ_BAABAD010000005.1"/>
</dbReference>
<dbReference type="Gene3D" id="3.40.50.10540">
    <property type="entry name" value="Crotonobetainyl-coa:carnitine coa-transferase, domain 1"/>
    <property type="match status" value="1"/>
</dbReference>
<evidence type="ECO:0000313" key="2">
    <source>
        <dbReference type="Proteomes" id="UP000602395"/>
    </source>
</evidence>
<gene>
    <name evidence="1" type="ORF">IDF66_18125</name>
</gene>
<sequence>MTTPEKPLAGLRIVEVSSFVASPLAGLTLSQLGAEVIRIDPVGGAADVHRWPLTDSGESIYWTGLNKGKRSITADLRSEAGQSLVQRLVSDPVAGGGILLTNSAGRSWMSHETLSALRPDVITCEILGRTDGTPGVDYTVNAGLGFPMITGPVTNSGTVNHVLPAWDMACGLYAALAISAAVRRRERSGIGAHITLPLEDTALSIASTLGYLTEPQVNGRGRVGTGNDVYGTYGTDFVAADGGRFMIVALTPRHFRDLVALTEVGDAIEAVEKALGADFRSEADRFTHRAVLTALFEPWFARHSSAEVTAALGGSSVLWERYRSFEEVVASGVLTTNPMFAELDQPGIGTFLAAGHPAAFDGEHYVTGPASELGADNPPPAP</sequence>
<keyword evidence="2" id="KW-1185">Reference proteome</keyword>
<evidence type="ECO:0000313" key="1">
    <source>
        <dbReference type="EMBL" id="MBD1321502.1"/>
    </source>
</evidence>
<reference evidence="1 2" key="1">
    <citation type="submission" date="2020-09" db="EMBL/GenBank/DDBJ databases">
        <title>Novel species in genus Gordonia.</title>
        <authorList>
            <person name="Zhang G."/>
        </authorList>
    </citation>
    <scope>NUCLEOTIDE SEQUENCE [LARGE SCALE GENOMIC DNA]</scope>
    <source>
        <strain evidence="1 2">ON-33</strain>
    </source>
</reference>
<dbReference type="PANTHER" id="PTHR48228:SF5">
    <property type="entry name" value="ALPHA-METHYLACYL-COA RACEMASE"/>
    <property type="match status" value="1"/>
</dbReference>
<dbReference type="InterPro" id="IPR044855">
    <property type="entry name" value="CoA-Trfase_III_dom3_sf"/>
</dbReference>
<dbReference type="PANTHER" id="PTHR48228">
    <property type="entry name" value="SUCCINYL-COA--D-CITRAMALATE COA-TRANSFERASE"/>
    <property type="match status" value="1"/>
</dbReference>
<dbReference type="InterPro" id="IPR003673">
    <property type="entry name" value="CoA-Trfase_fam_III"/>
</dbReference>
<dbReference type="SUPFAM" id="SSF89796">
    <property type="entry name" value="CoA-transferase family III (CaiB/BaiF)"/>
    <property type="match status" value="1"/>
</dbReference>
<accession>A0ABR7WFF4</accession>
<comment type="caution">
    <text evidence="1">The sequence shown here is derived from an EMBL/GenBank/DDBJ whole genome shotgun (WGS) entry which is preliminary data.</text>
</comment>
<dbReference type="Gene3D" id="3.30.1540.10">
    <property type="entry name" value="formyl-coa transferase, domain 3"/>
    <property type="match status" value="1"/>
</dbReference>
<dbReference type="InterPro" id="IPR023606">
    <property type="entry name" value="CoA-Trfase_III_dom_1_sf"/>
</dbReference>
<dbReference type="GO" id="GO:0016740">
    <property type="term" value="F:transferase activity"/>
    <property type="evidence" value="ECO:0007669"/>
    <property type="project" value="UniProtKB-KW"/>
</dbReference>
<dbReference type="InterPro" id="IPR050509">
    <property type="entry name" value="CoA-transferase_III"/>
</dbReference>
<protein>
    <submittedName>
        <fullName evidence="1">CoA transferase</fullName>
    </submittedName>
</protein>